<proteinExistence type="predicted"/>
<evidence type="ECO:0008006" key="4">
    <source>
        <dbReference type="Google" id="ProtNLM"/>
    </source>
</evidence>
<reference evidence="2 3" key="1">
    <citation type="submission" date="2019-05" db="EMBL/GenBank/DDBJ databases">
        <title>Another draft genome of Portunus trituberculatus and its Hox gene families provides insights of decapod evolution.</title>
        <authorList>
            <person name="Jeong J.-H."/>
            <person name="Song I."/>
            <person name="Kim S."/>
            <person name="Choi T."/>
            <person name="Kim D."/>
            <person name="Ryu S."/>
            <person name="Kim W."/>
        </authorList>
    </citation>
    <scope>NUCLEOTIDE SEQUENCE [LARGE SCALE GENOMIC DNA]</scope>
    <source>
        <tissue evidence="2">Muscle</tissue>
    </source>
</reference>
<keyword evidence="1" id="KW-0732">Signal</keyword>
<dbReference type="Proteomes" id="UP000324222">
    <property type="component" value="Unassembled WGS sequence"/>
</dbReference>
<accession>A0A5B7CLT0</accession>
<feature type="signal peptide" evidence="1">
    <location>
        <begin position="1"/>
        <end position="23"/>
    </location>
</feature>
<evidence type="ECO:0000313" key="3">
    <source>
        <dbReference type="Proteomes" id="UP000324222"/>
    </source>
</evidence>
<comment type="caution">
    <text evidence="2">The sequence shown here is derived from an EMBL/GenBank/DDBJ whole genome shotgun (WGS) entry which is preliminary data.</text>
</comment>
<gene>
    <name evidence="2" type="ORF">E2C01_003281</name>
</gene>
<keyword evidence="3" id="KW-1185">Reference proteome</keyword>
<sequence length="83" mass="9592">MTLARTRVVALLAVITMVMMVLMSQFGSQESRGSCLPESPTHSPYLQYLFIKCTLPPYYMYDTQRIKMSYLFNTHSHAHMVAR</sequence>
<dbReference type="EMBL" id="VSRR010000125">
    <property type="protein sequence ID" value="MPC10642.1"/>
    <property type="molecule type" value="Genomic_DNA"/>
</dbReference>
<evidence type="ECO:0000256" key="1">
    <source>
        <dbReference type="SAM" id="SignalP"/>
    </source>
</evidence>
<dbReference type="AlphaFoldDB" id="A0A5B7CLT0"/>
<evidence type="ECO:0000313" key="2">
    <source>
        <dbReference type="EMBL" id="MPC10642.1"/>
    </source>
</evidence>
<organism evidence="2 3">
    <name type="scientific">Portunus trituberculatus</name>
    <name type="common">Swimming crab</name>
    <name type="synonym">Neptunus trituberculatus</name>
    <dbReference type="NCBI Taxonomy" id="210409"/>
    <lineage>
        <taxon>Eukaryota</taxon>
        <taxon>Metazoa</taxon>
        <taxon>Ecdysozoa</taxon>
        <taxon>Arthropoda</taxon>
        <taxon>Crustacea</taxon>
        <taxon>Multicrustacea</taxon>
        <taxon>Malacostraca</taxon>
        <taxon>Eumalacostraca</taxon>
        <taxon>Eucarida</taxon>
        <taxon>Decapoda</taxon>
        <taxon>Pleocyemata</taxon>
        <taxon>Brachyura</taxon>
        <taxon>Eubrachyura</taxon>
        <taxon>Portunoidea</taxon>
        <taxon>Portunidae</taxon>
        <taxon>Portuninae</taxon>
        <taxon>Portunus</taxon>
    </lineage>
</organism>
<name>A0A5B7CLT0_PORTR</name>
<feature type="chain" id="PRO_5022784397" description="Secreted protein" evidence="1">
    <location>
        <begin position="24"/>
        <end position="83"/>
    </location>
</feature>
<protein>
    <recommendedName>
        <fullName evidence="4">Secreted protein</fullName>
    </recommendedName>
</protein>